<dbReference type="Gene3D" id="1.10.443.10">
    <property type="entry name" value="Intergrase catalytic core"/>
    <property type="match status" value="1"/>
</dbReference>
<reference evidence="6" key="1">
    <citation type="submission" date="2019-08" db="EMBL/GenBank/DDBJ databases">
        <authorList>
            <person name="Kucharzyk K."/>
            <person name="Murdoch R.W."/>
            <person name="Higgins S."/>
            <person name="Loffler F."/>
        </authorList>
    </citation>
    <scope>NUCLEOTIDE SEQUENCE</scope>
</reference>
<proteinExistence type="predicted"/>
<dbReference type="GO" id="GO:0006310">
    <property type="term" value="P:DNA recombination"/>
    <property type="evidence" value="ECO:0007669"/>
    <property type="project" value="UniProtKB-KW"/>
</dbReference>
<organism evidence="6">
    <name type="scientific">bioreactor metagenome</name>
    <dbReference type="NCBI Taxonomy" id="1076179"/>
    <lineage>
        <taxon>unclassified sequences</taxon>
        <taxon>metagenomes</taxon>
        <taxon>ecological metagenomes</taxon>
    </lineage>
</organism>
<feature type="domain" description="Tyr recombinase" evidence="4">
    <location>
        <begin position="165"/>
        <end position="342"/>
    </location>
</feature>
<keyword evidence="1" id="KW-0238">DNA-binding</keyword>
<dbReference type="PANTHER" id="PTHR30349">
    <property type="entry name" value="PHAGE INTEGRASE-RELATED"/>
    <property type="match status" value="1"/>
</dbReference>
<evidence type="ECO:0000256" key="1">
    <source>
        <dbReference type="ARBA" id="ARBA00023125"/>
    </source>
</evidence>
<keyword evidence="2" id="KW-0233">DNA recombination</keyword>
<feature type="domain" description="Core-binding (CB)" evidence="5">
    <location>
        <begin position="59"/>
        <end position="136"/>
    </location>
</feature>
<dbReference type="InterPro" id="IPR013762">
    <property type="entry name" value="Integrase-like_cat_sf"/>
</dbReference>
<name>A0A645BCX7_9ZZZZ</name>
<dbReference type="GO" id="GO:0015074">
    <property type="term" value="P:DNA integration"/>
    <property type="evidence" value="ECO:0007669"/>
    <property type="project" value="InterPro"/>
</dbReference>
<evidence type="ECO:0000256" key="3">
    <source>
        <dbReference type="SAM" id="MobiDB-lite"/>
    </source>
</evidence>
<dbReference type="SUPFAM" id="SSF56349">
    <property type="entry name" value="DNA breaking-rejoining enzymes"/>
    <property type="match status" value="1"/>
</dbReference>
<dbReference type="GO" id="GO:0003677">
    <property type="term" value="F:DNA binding"/>
    <property type="evidence" value="ECO:0007669"/>
    <property type="project" value="UniProtKB-KW"/>
</dbReference>
<dbReference type="InterPro" id="IPR002104">
    <property type="entry name" value="Integrase_catalytic"/>
</dbReference>
<dbReference type="AlphaFoldDB" id="A0A645BCX7"/>
<dbReference type="Pfam" id="PF00589">
    <property type="entry name" value="Phage_integrase"/>
    <property type="match status" value="1"/>
</dbReference>
<accession>A0A645BCX7</accession>
<comment type="caution">
    <text evidence="6">The sequence shown here is derived from an EMBL/GenBank/DDBJ whole genome shotgun (WGS) entry which is preliminary data.</text>
</comment>
<dbReference type="PROSITE" id="PS51900">
    <property type="entry name" value="CB"/>
    <property type="match status" value="1"/>
</dbReference>
<gene>
    <name evidence="6" type="primary">xerC_175</name>
    <name evidence="6" type="ORF">SDC9_110200</name>
</gene>
<evidence type="ECO:0000259" key="5">
    <source>
        <dbReference type="PROSITE" id="PS51900"/>
    </source>
</evidence>
<dbReference type="EMBL" id="VSSQ01019342">
    <property type="protein sequence ID" value="MPM63320.1"/>
    <property type="molecule type" value="Genomic_DNA"/>
</dbReference>
<dbReference type="CDD" id="cd00796">
    <property type="entry name" value="INT_Rci_Hp1_C"/>
    <property type="match status" value="1"/>
</dbReference>
<sequence>MATFSQLPSGKWRVQVRRAGVYRAATFPSKREAKDWAASVETQVAHIAVGGFAPVPKGATVGDLISKYRETAAQRAGKTKEATLNMLVREIGKVKLSNLNAVVLRDFIDRRQDDGAGGVTIAADLSFLSAVLKWGRHARHLDINDRLALDARAGLMHRGLKTRSKERDREPTDDELARIFALWSTMQRQQIPMETVCRFALATGMRQGEITRLEIEDIDPAAKTVVIRDRKDPRNKQGNDQTVPLLPDAWSIVEPIIAERETGFLFPYDERSVSASFTRACQELGIDDLHFHDLRHRATAQFFRMGLDIPRVALLTGHKTWAMLRRYTAIKPSDVHDAIKKPASPAPDHAGQQGDSQGDGTAEAV</sequence>
<protein>
    <submittedName>
        <fullName evidence="6">Tyrosine recombinase XerC</fullName>
    </submittedName>
</protein>
<evidence type="ECO:0000256" key="2">
    <source>
        <dbReference type="ARBA" id="ARBA00023172"/>
    </source>
</evidence>
<evidence type="ECO:0000259" key="4">
    <source>
        <dbReference type="PROSITE" id="PS51898"/>
    </source>
</evidence>
<dbReference type="InterPro" id="IPR050090">
    <property type="entry name" value="Tyrosine_recombinase_XerCD"/>
</dbReference>
<dbReference type="PANTHER" id="PTHR30349:SF41">
    <property type="entry name" value="INTEGRASE_RECOMBINASE PROTEIN MJ0367-RELATED"/>
    <property type="match status" value="1"/>
</dbReference>
<dbReference type="PROSITE" id="PS51898">
    <property type="entry name" value="TYR_RECOMBINASE"/>
    <property type="match status" value="1"/>
</dbReference>
<feature type="region of interest" description="Disordered" evidence="3">
    <location>
        <begin position="338"/>
        <end position="365"/>
    </location>
</feature>
<dbReference type="InterPro" id="IPR011010">
    <property type="entry name" value="DNA_brk_join_enz"/>
</dbReference>
<dbReference type="InterPro" id="IPR044068">
    <property type="entry name" value="CB"/>
</dbReference>
<evidence type="ECO:0000313" key="6">
    <source>
        <dbReference type="EMBL" id="MPM63320.1"/>
    </source>
</evidence>